<dbReference type="Pfam" id="PF00931">
    <property type="entry name" value="NB-ARC"/>
    <property type="match status" value="1"/>
</dbReference>
<dbReference type="GO" id="GO:0007018">
    <property type="term" value="P:microtubule-based movement"/>
    <property type="evidence" value="ECO:0007669"/>
    <property type="project" value="TreeGrafter"/>
</dbReference>
<dbReference type="SUPFAM" id="SSF52200">
    <property type="entry name" value="Toll/Interleukin receptor TIR domain"/>
    <property type="match status" value="1"/>
</dbReference>
<dbReference type="PANTHER" id="PTHR45783:SF3">
    <property type="entry name" value="KINESIN LIGHT CHAIN"/>
    <property type="match status" value="1"/>
</dbReference>
<feature type="repeat" description="TPR" evidence="10">
    <location>
        <begin position="827"/>
        <end position="860"/>
    </location>
</feature>
<dbReference type="GO" id="GO:0019894">
    <property type="term" value="F:kinesin binding"/>
    <property type="evidence" value="ECO:0007669"/>
    <property type="project" value="TreeGrafter"/>
</dbReference>
<keyword evidence="8" id="KW-0505">Motor protein</keyword>
<keyword evidence="7" id="KW-0175">Coiled coil</keyword>
<dbReference type="PROSITE" id="PS50005">
    <property type="entry name" value="TPR"/>
    <property type="match status" value="7"/>
</dbReference>
<keyword evidence="6 10" id="KW-0802">TPR repeat</keyword>
<feature type="domain" description="TIR" evidence="11">
    <location>
        <begin position="9"/>
        <end position="151"/>
    </location>
</feature>
<proteinExistence type="inferred from homology"/>
<keyword evidence="4" id="KW-0493">Microtubule</keyword>
<dbReference type="InterPro" id="IPR056681">
    <property type="entry name" value="DUF7779"/>
</dbReference>
<dbReference type="GO" id="GO:0005871">
    <property type="term" value="C:kinesin complex"/>
    <property type="evidence" value="ECO:0007669"/>
    <property type="project" value="InterPro"/>
</dbReference>
<dbReference type="InterPro" id="IPR002182">
    <property type="entry name" value="NB-ARC"/>
</dbReference>
<feature type="repeat" description="TPR" evidence="10">
    <location>
        <begin position="659"/>
        <end position="692"/>
    </location>
</feature>
<comment type="caution">
    <text evidence="12">The sequence shown here is derived from an EMBL/GenBank/DDBJ whole genome shotgun (WGS) entry which is preliminary data.</text>
</comment>
<dbReference type="InterPro" id="IPR019734">
    <property type="entry name" value="TPR_rpt"/>
</dbReference>
<feature type="repeat" description="TPR" evidence="10">
    <location>
        <begin position="785"/>
        <end position="818"/>
    </location>
</feature>
<protein>
    <submittedName>
        <fullName evidence="12">Tetratricopeptide repeat protein</fullName>
    </submittedName>
</protein>
<keyword evidence="13" id="KW-1185">Reference proteome</keyword>
<dbReference type="Gene3D" id="3.40.50.10140">
    <property type="entry name" value="Toll/interleukin-1 receptor homology (TIR) domain"/>
    <property type="match status" value="1"/>
</dbReference>
<reference evidence="12 13" key="1">
    <citation type="submission" date="2019-01" db="EMBL/GenBank/DDBJ databases">
        <title>Draft genome sequence of Dictyobacter sp. Uno17.</title>
        <authorList>
            <person name="Wang C.M."/>
            <person name="Zheng Y."/>
            <person name="Sakai Y."/>
            <person name="Abe K."/>
            <person name="Yokota A."/>
            <person name="Yabe S."/>
        </authorList>
    </citation>
    <scope>NUCLEOTIDE SEQUENCE [LARGE SCALE GENOMIC DNA]</scope>
    <source>
        <strain evidence="12 13">Uno17</strain>
    </source>
</reference>
<gene>
    <name evidence="12" type="ORF">KDI_11520</name>
</gene>
<dbReference type="SMART" id="SM00255">
    <property type="entry name" value="TIR"/>
    <property type="match status" value="1"/>
</dbReference>
<keyword evidence="9" id="KW-0206">Cytoskeleton</keyword>
<evidence type="ECO:0000256" key="5">
    <source>
        <dbReference type="ARBA" id="ARBA00022737"/>
    </source>
</evidence>
<dbReference type="InterPro" id="IPR035897">
    <property type="entry name" value="Toll_tir_struct_dom_sf"/>
</dbReference>
<dbReference type="Pfam" id="PF13374">
    <property type="entry name" value="TPR_10"/>
    <property type="match status" value="1"/>
</dbReference>
<dbReference type="Pfam" id="PF13676">
    <property type="entry name" value="TIR_2"/>
    <property type="match status" value="1"/>
</dbReference>
<evidence type="ECO:0000313" key="13">
    <source>
        <dbReference type="Proteomes" id="UP000322530"/>
    </source>
</evidence>
<dbReference type="Gene3D" id="3.40.50.300">
    <property type="entry name" value="P-loop containing nucleotide triphosphate hydrolases"/>
    <property type="match status" value="1"/>
</dbReference>
<dbReference type="Gene3D" id="1.25.40.10">
    <property type="entry name" value="Tetratricopeptide repeat domain"/>
    <property type="match status" value="4"/>
</dbReference>
<dbReference type="GO" id="GO:0005874">
    <property type="term" value="C:microtubule"/>
    <property type="evidence" value="ECO:0007669"/>
    <property type="project" value="UniProtKB-KW"/>
</dbReference>
<evidence type="ECO:0000256" key="4">
    <source>
        <dbReference type="ARBA" id="ARBA00022701"/>
    </source>
</evidence>
<feature type="repeat" description="TPR" evidence="10">
    <location>
        <begin position="743"/>
        <end position="776"/>
    </location>
</feature>
<dbReference type="SMART" id="SM00028">
    <property type="entry name" value="TPR"/>
    <property type="match status" value="11"/>
</dbReference>
<dbReference type="OrthoDB" id="136988at2"/>
<dbReference type="Proteomes" id="UP000322530">
    <property type="component" value="Unassembled WGS sequence"/>
</dbReference>
<dbReference type="InterPro" id="IPR027417">
    <property type="entry name" value="P-loop_NTPase"/>
</dbReference>
<dbReference type="Pfam" id="PF25000">
    <property type="entry name" value="DUF7779"/>
    <property type="match status" value="1"/>
</dbReference>
<comment type="subcellular location">
    <subcellularLocation>
        <location evidence="1">Cytoplasm</location>
        <location evidence="1">Cytoskeleton</location>
    </subcellularLocation>
</comment>
<dbReference type="GO" id="GO:0005737">
    <property type="term" value="C:cytoplasm"/>
    <property type="evidence" value="ECO:0007669"/>
    <property type="project" value="TreeGrafter"/>
</dbReference>
<evidence type="ECO:0000256" key="9">
    <source>
        <dbReference type="ARBA" id="ARBA00023212"/>
    </source>
</evidence>
<dbReference type="SUPFAM" id="SSF52540">
    <property type="entry name" value="P-loop containing nucleoside triphosphate hydrolases"/>
    <property type="match status" value="1"/>
</dbReference>
<keyword evidence="3" id="KW-0963">Cytoplasm</keyword>
<feature type="repeat" description="TPR" evidence="10">
    <location>
        <begin position="911"/>
        <end position="944"/>
    </location>
</feature>
<dbReference type="PROSITE" id="PS50293">
    <property type="entry name" value="TPR_REGION"/>
    <property type="match status" value="2"/>
</dbReference>
<dbReference type="InterPro" id="IPR002151">
    <property type="entry name" value="Kinesin_light"/>
</dbReference>
<evidence type="ECO:0000256" key="7">
    <source>
        <dbReference type="ARBA" id="ARBA00023054"/>
    </source>
</evidence>
<evidence type="ECO:0000256" key="3">
    <source>
        <dbReference type="ARBA" id="ARBA00022490"/>
    </source>
</evidence>
<dbReference type="AlphaFoldDB" id="A0A5A5T858"/>
<evidence type="ECO:0000313" key="12">
    <source>
        <dbReference type="EMBL" id="GCF07588.1"/>
    </source>
</evidence>
<dbReference type="EMBL" id="BIXY01000011">
    <property type="protein sequence ID" value="GCF07588.1"/>
    <property type="molecule type" value="Genomic_DNA"/>
</dbReference>
<feature type="repeat" description="TPR" evidence="10">
    <location>
        <begin position="953"/>
        <end position="986"/>
    </location>
</feature>
<dbReference type="GO" id="GO:0007165">
    <property type="term" value="P:signal transduction"/>
    <property type="evidence" value="ECO:0007669"/>
    <property type="project" value="InterPro"/>
</dbReference>
<comment type="similarity">
    <text evidence="2">Belongs to the kinesin light chain family.</text>
</comment>
<name>A0A5A5T858_9CHLR</name>
<evidence type="ECO:0000256" key="8">
    <source>
        <dbReference type="ARBA" id="ARBA00023175"/>
    </source>
</evidence>
<feature type="repeat" description="TPR" evidence="10">
    <location>
        <begin position="869"/>
        <end position="902"/>
    </location>
</feature>
<organism evidence="12 13">
    <name type="scientific">Dictyobacter arantiisoli</name>
    <dbReference type="NCBI Taxonomy" id="2014874"/>
    <lineage>
        <taxon>Bacteria</taxon>
        <taxon>Bacillati</taxon>
        <taxon>Chloroflexota</taxon>
        <taxon>Ktedonobacteria</taxon>
        <taxon>Ktedonobacterales</taxon>
        <taxon>Dictyobacteraceae</taxon>
        <taxon>Dictyobacter</taxon>
    </lineage>
</organism>
<dbReference type="PRINTS" id="PR00381">
    <property type="entry name" value="KINESINLIGHT"/>
</dbReference>
<dbReference type="Pfam" id="PF13424">
    <property type="entry name" value="TPR_12"/>
    <property type="match status" value="5"/>
</dbReference>
<dbReference type="InterPro" id="IPR011990">
    <property type="entry name" value="TPR-like_helical_dom_sf"/>
</dbReference>
<sequence length="1067" mass="119985">MSISPPSAAIKVFISYARVTEDEVLLKKLLTHLKPLALSGKIEFWQPLNILAGEDKNKEIAEHLNQAQIILLLISSDFISSDSQYGFDLTRAMERRAEHTAHVISVLLRPTYLDGEKVGDLQALPQNGKPVTKWPDLDDAFVDIVNGIARVVEEQKKVVLEQARTIQEPFHKLNNIPFERNRLFTGREAYLADLHTALREAQTAALTQAISGLGGIGKTQTALEYAYRYQHEYEQILWLTADTRDTVLSGLSRIAPILKLPVPQESEQTVIVQAVLRWLEAHEHWLLILDNVENLADIKDLPPQHARGHTLITTRSQIVSRRARHLDLAIMDATEGATLLLRRAEIIEQRQELSQATLEDQEAASKIVTELGGLPLALDQAGAYISETGCGLERYRQLYQQKRLTLLKRKSSTDPGDYHDTVATTWSLSFDRVQQANPASVELLYLCALLEPDEIPEELFSKGATKLGPVLSTLCSDDFEFNELMIPLRNYSLIRRNPNQILSIHRLVQVVLQERMAERNLRKIWEERAIDALALSIPPADYEQDHWARCLTYLPQIQHAIELLGARPTPSDINVQLWHWYGNVLDKQARYQAAETAYLQALTLSEDVLGKIHPVTARILNDLAEVSRLQAHFQQAEQYNQHALTMRETLFDTEHAETATSLNNLARSYQEQAKYHDAEPLYQRALKIKEAIFGPEHAETASSLNDLATLYDAQGKYSQAEVLDKRALAIREKVLDSQHPDVALSLDNLAGSYKSRGKYEEAEPLYKRALKIREQALGGQHPDTATSLGNLAGLYQRLGKYEEAEPLYKRALKIREQALGGQHPDTATSLNNLAGLYQSQGKYEEAEPLYKRALKISEQVLGGQHPDTATSLGSLAGLYESQGKYEEAEPLYKRALEIREQALGGQHPYTATSLGNLAGLYESQGKYEEAEPLYKRALEIREQALGGQHPDTATSLNNLAVLYRSQGKIKEAMSLSRRALEIREKTLGPQHPDTANSLHNLGMLYVDQRFYSLAGPLLKRSLAIYEQVLSAQHPDTILVRKHYMELRALMRPVGKGSSAKKKKNGKK</sequence>
<dbReference type="PANTHER" id="PTHR45783">
    <property type="entry name" value="KINESIN LIGHT CHAIN"/>
    <property type="match status" value="1"/>
</dbReference>
<evidence type="ECO:0000256" key="2">
    <source>
        <dbReference type="ARBA" id="ARBA00009622"/>
    </source>
</evidence>
<keyword evidence="5" id="KW-0677">Repeat</keyword>
<accession>A0A5A5T858</accession>
<dbReference type="SUPFAM" id="SSF48452">
    <property type="entry name" value="TPR-like"/>
    <property type="match status" value="2"/>
</dbReference>
<evidence type="ECO:0000259" key="11">
    <source>
        <dbReference type="SMART" id="SM00255"/>
    </source>
</evidence>
<evidence type="ECO:0000256" key="1">
    <source>
        <dbReference type="ARBA" id="ARBA00004245"/>
    </source>
</evidence>
<evidence type="ECO:0000256" key="10">
    <source>
        <dbReference type="PROSITE-ProRule" id="PRU00339"/>
    </source>
</evidence>
<dbReference type="GO" id="GO:0043531">
    <property type="term" value="F:ADP binding"/>
    <property type="evidence" value="ECO:0007669"/>
    <property type="project" value="InterPro"/>
</dbReference>
<dbReference type="RefSeq" id="WP_149400596.1">
    <property type="nucleotide sequence ID" value="NZ_BIXY01000011.1"/>
</dbReference>
<dbReference type="InterPro" id="IPR000157">
    <property type="entry name" value="TIR_dom"/>
</dbReference>
<dbReference type="NCBIfam" id="NF040586">
    <property type="entry name" value="FxSxx_TPR"/>
    <property type="match status" value="1"/>
</dbReference>
<evidence type="ECO:0000256" key="6">
    <source>
        <dbReference type="ARBA" id="ARBA00022803"/>
    </source>
</evidence>